<evidence type="ECO:0000256" key="4">
    <source>
        <dbReference type="ARBA" id="ARBA00022475"/>
    </source>
</evidence>
<evidence type="ECO:0000256" key="7">
    <source>
        <dbReference type="ARBA" id="ARBA00022989"/>
    </source>
</evidence>
<evidence type="ECO:0000256" key="8">
    <source>
        <dbReference type="ARBA" id="ARBA00023136"/>
    </source>
</evidence>
<dbReference type="PANTHER" id="PTHR30386:SF27">
    <property type="entry name" value="MEMBRANE FUSION PROTEIN (MFP) FAMILY PROTEIN"/>
    <property type="match status" value="1"/>
</dbReference>
<keyword evidence="13" id="KW-1185">Reference proteome</keyword>
<keyword evidence="7 9" id="KW-1133">Transmembrane helix</keyword>
<dbReference type="EMBL" id="JBFYGN010000050">
    <property type="protein sequence ID" value="MEX8195414.1"/>
    <property type="molecule type" value="Genomic_DNA"/>
</dbReference>
<dbReference type="InterPro" id="IPR010129">
    <property type="entry name" value="T1SS_HlyD"/>
</dbReference>
<protein>
    <recommendedName>
        <fullName evidence="9">Membrane fusion protein (MFP) family protein</fullName>
    </recommendedName>
</protein>
<dbReference type="InterPro" id="IPR058982">
    <property type="entry name" value="Beta-barrel_AprE"/>
</dbReference>
<evidence type="ECO:0000259" key="11">
    <source>
        <dbReference type="Pfam" id="PF26002"/>
    </source>
</evidence>
<dbReference type="NCBIfam" id="TIGR01843">
    <property type="entry name" value="type_I_hlyD"/>
    <property type="match status" value="1"/>
</dbReference>
<keyword evidence="4 9" id="KW-1003">Cell membrane</keyword>
<dbReference type="SUPFAM" id="SSF111369">
    <property type="entry name" value="HlyD-like secretion proteins"/>
    <property type="match status" value="1"/>
</dbReference>
<evidence type="ECO:0000259" key="10">
    <source>
        <dbReference type="Pfam" id="PF25988"/>
    </source>
</evidence>
<dbReference type="RefSeq" id="WP_369340584.1">
    <property type="nucleotide sequence ID" value="NZ_JBFYGN010000050.1"/>
</dbReference>
<accession>A0ABV4A3N5</accession>
<dbReference type="Pfam" id="PF26002">
    <property type="entry name" value="Beta-barrel_AprE"/>
    <property type="match status" value="1"/>
</dbReference>
<proteinExistence type="inferred from homology"/>
<evidence type="ECO:0000256" key="9">
    <source>
        <dbReference type="RuleBase" id="RU365093"/>
    </source>
</evidence>
<evidence type="ECO:0000313" key="13">
    <source>
        <dbReference type="Proteomes" id="UP001561046"/>
    </source>
</evidence>
<evidence type="ECO:0000256" key="3">
    <source>
        <dbReference type="ARBA" id="ARBA00022448"/>
    </source>
</evidence>
<keyword evidence="6 9" id="KW-0812">Transmembrane</keyword>
<keyword evidence="3 9" id="KW-0813">Transport</keyword>
<name>A0ABV4A3N5_9BURK</name>
<feature type="transmembrane region" description="Helical" evidence="9">
    <location>
        <begin position="61"/>
        <end position="79"/>
    </location>
</feature>
<reference evidence="12 13" key="1">
    <citation type="journal article" date="2013" name="Int. J. Syst. Evol. Microbiol.">
        <title>Comamonas guangdongensis sp. nov., isolated from subterranean forest sediment, and emended description of the genus Comamonas.</title>
        <authorList>
            <person name="Zhang J."/>
            <person name="Wang Y."/>
            <person name="Zhou S."/>
            <person name="Wu C."/>
            <person name="He J."/>
            <person name="Li F."/>
        </authorList>
    </citation>
    <scope>NUCLEOTIDE SEQUENCE [LARGE SCALE GENOMIC DNA]</scope>
    <source>
        <strain evidence="12 13">CCTCC AB2011133</strain>
    </source>
</reference>
<sequence>MSYKHRTQAYLELLSRYGRTFAYFWRRRDEFPERALRAEEAEFLPAVLAVQESPPSRSLRWIARLLVLMVTVALAWAVLGRMDIIVSASGKVIPTERIKTIAAVDTGSVVTLKVQEGQSVKAGDILLQLDTSALDAERDKALGEKNEAVLTLSRNQALLQAVKLGKPPMLPTVRELNERHGTTLDEVRWQAAHLHVQGQYLDYEAKRRKLSDDLQHYAAALPLATEQAKSYKVLLATNDVSRDAWMEKERSRLQLQAQWQETRNQRDALAAEISRTALDQVADARRIAQTSTQEALRASSTSRLLTLKAPVDGTVQQLAVHTLGGVVQAAQPIMQIVPSGGPLEVEAFIENKDKGFVHLDQSAAVKVDTFEYTKYGTLPGRVTHVSQDAIPDEKRGLIYAVKVLLDKTTLDVEGKTTPITPGMAVNVEIKTGDRRVIEYVLSPLLRHTHEALRER</sequence>
<dbReference type="Proteomes" id="UP001561046">
    <property type="component" value="Unassembled WGS sequence"/>
</dbReference>
<keyword evidence="8 9" id="KW-0472">Membrane</keyword>
<organism evidence="12 13">
    <name type="scientific">Comamonas guangdongensis</name>
    <dbReference type="NCBI Taxonomy" id="510515"/>
    <lineage>
        <taxon>Bacteria</taxon>
        <taxon>Pseudomonadati</taxon>
        <taxon>Pseudomonadota</taxon>
        <taxon>Betaproteobacteria</taxon>
        <taxon>Burkholderiales</taxon>
        <taxon>Comamonadaceae</taxon>
        <taxon>Comamonas</taxon>
    </lineage>
</organism>
<dbReference type="Gene3D" id="2.40.30.170">
    <property type="match status" value="1"/>
</dbReference>
<evidence type="ECO:0000256" key="5">
    <source>
        <dbReference type="ARBA" id="ARBA00022519"/>
    </source>
</evidence>
<dbReference type="InterPro" id="IPR006144">
    <property type="entry name" value="Secretion_HlyD_CS"/>
</dbReference>
<evidence type="ECO:0000313" key="12">
    <source>
        <dbReference type="EMBL" id="MEX8195414.1"/>
    </source>
</evidence>
<dbReference type="Gene3D" id="2.40.50.100">
    <property type="match status" value="1"/>
</dbReference>
<feature type="domain" description="CyaD-like alpha-helical hairpin" evidence="10">
    <location>
        <begin position="130"/>
        <end position="305"/>
    </location>
</feature>
<evidence type="ECO:0000256" key="1">
    <source>
        <dbReference type="ARBA" id="ARBA00004377"/>
    </source>
</evidence>
<comment type="subcellular location">
    <subcellularLocation>
        <location evidence="1 9">Cell inner membrane</location>
        <topology evidence="1 9">Single-pass membrane protein</topology>
    </subcellularLocation>
</comment>
<dbReference type="Pfam" id="PF25988">
    <property type="entry name" value="HH_CyaD"/>
    <property type="match status" value="1"/>
</dbReference>
<dbReference type="PRINTS" id="PR01490">
    <property type="entry name" value="RTXTOXIND"/>
</dbReference>
<dbReference type="InterPro" id="IPR050739">
    <property type="entry name" value="MFP"/>
</dbReference>
<dbReference type="InterPro" id="IPR059040">
    <property type="entry name" value="HH_CyaD-like"/>
</dbReference>
<comment type="similarity">
    <text evidence="2 9">Belongs to the membrane fusion protein (MFP) (TC 8.A.1) family.</text>
</comment>
<evidence type="ECO:0000256" key="6">
    <source>
        <dbReference type="ARBA" id="ARBA00022692"/>
    </source>
</evidence>
<feature type="domain" description="AprE-like beta-barrel" evidence="11">
    <location>
        <begin position="343"/>
        <end position="432"/>
    </location>
</feature>
<keyword evidence="5 9" id="KW-0997">Cell inner membrane</keyword>
<evidence type="ECO:0000256" key="2">
    <source>
        <dbReference type="ARBA" id="ARBA00009477"/>
    </source>
</evidence>
<dbReference type="PROSITE" id="PS00543">
    <property type="entry name" value="HLYD_FAMILY"/>
    <property type="match status" value="1"/>
</dbReference>
<dbReference type="PANTHER" id="PTHR30386">
    <property type="entry name" value="MEMBRANE FUSION SUBUNIT OF EMRAB-TOLC MULTIDRUG EFFLUX PUMP"/>
    <property type="match status" value="1"/>
</dbReference>
<comment type="caution">
    <text evidence="12">The sequence shown here is derived from an EMBL/GenBank/DDBJ whole genome shotgun (WGS) entry which is preliminary data.</text>
</comment>
<gene>
    <name evidence="12" type="ORF">AB6724_21510</name>
</gene>